<comment type="caution">
    <text evidence="7">The sequence shown here is derived from an EMBL/GenBank/DDBJ whole genome shotgun (WGS) entry which is preliminary data.</text>
</comment>
<comment type="subunit">
    <text evidence="4">Part of the 50S ribosomal subunit. Contacts protein L20.</text>
</comment>
<evidence type="ECO:0000256" key="2">
    <source>
        <dbReference type="ARBA" id="ARBA00022980"/>
    </source>
</evidence>
<dbReference type="HAMAP" id="MF_01363">
    <property type="entry name" value="Ribosomal_bL21"/>
    <property type="match status" value="1"/>
</dbReference>
<dbReference type="PANTHER" id="PTHR21349">
    <property type="entry name" value="50S RIBOSOMAL PROTEIN L21"/>
    <property type="match status" value="1"/>
</dbReference>
<dbReference type="GO" id="GO:0019843">
    <property type="term" value="F:rRNA binding"/>
    <property type="evidence" value="ECO:0007669"/>
    <property type="project" value="UniProtKB-UniRule"/>
</dbReference>
<keyword evidence="3 4" id="KW-0687">Ribonucleoprotein</keyword>
<keyword evidence="2 4" id="KW-0689">Ribosomal protein</keyword>
<dbReference type="InterPro" id="IPR028909">
    <property type="entry name" value="bL21-like"/>
</dbReference>
<name>A0A845D8Y4_9BACT</name>
<evidence type="ECO:0000256" key="4">
    <source>
        <dbReference type="HAMAP-Rule" id="MF_01363"/>
    </source>
</evidence>
<dbReference type="Pfam" id="PF00829">
    <property type="entry name" value="Ribosomal_L21p"/>
    <property type="match status" value="1"/>
</dbReference>
<dbReference type="GO" id="GO:1990904">
    <property type="term" value="C:ribonucleoprotein complex"/>
    <property type="evidence" value="ECO:0007669"/>
    <property type="project" value="UniProtKB-KW"/>
</dbReference>
<dbReference type="GO" id="GO:0006412">
    <property type="term" value="P:translation"/>
    <property type="evidence" value="ECO:0007669"/>
    <property type="project" value="UniProtKB-UniRule"/>
</dbReference>
<dbReference type="GO" id="GO:0003735">
    <property type="term" value="F:structural constituent of ribosome"/>
    <property type="evidence" value="ECO:0007669"/>
    <property type="project" value="InterPro"/>
</dbReference>
<dbReference type="GO" id="GO:0005737">
    <property type="term" value="C:cytoplasm"/>
    <property type="evidence" value="ECO:0007669"/>
    <property type="project" value="UniProtKB-ARBA"/>
</dbReference>
<dbReference type="NCBIfam" id="TIGR00061">
    <property type="entry name" value="L21"/>
    <property type="match status" value="1"/>
</dbReference>
<comment type="similarity">
    <text evidence="1 4 5">Belongs to the bacterial ribosomal protein bL21 family.</text>
</comment>
<evidence type="ECO:0000313" key="7">
    <source>
        <dbReference type="EMBL" id="MYE37899.1"/>
    </source>
</evidence>
<accession>A0A845D8Y4</accession>
<dbReference type="InterPro" id="IPR036164">
    <property type="entry name" value="bL21-like_sf"/>
</dbReference>
<organism evidence="7 8">
    <name type="scientific">Candidatus Spechtbacteria bacterium SB0662_bin_43</name>
    <dbReference type="NCBI Taxonomy" id="2604897"/>
    <lineage>
        <taxon>Bacteria</taxon>
        <taxon>Candidatus Spechtiibacteriota</taxon>
    </lineage>
</organism>
<evidence type="ECO:0000256" key="6">
    <source>
        <dbReference type="SAM" id="MobiDB-lite"/>
    </source>
</evidence>
<gene>
    <name evidence="4 7" type="primary">rplU</name>
    <name evidence="7" type="ORF">F4X82_00020</name>
</gene>
<dbReference type="EMBL" id="VXOY01000002">
    <property type="protein sequence ID" value="MYE37899.1"/>
    <property type="molecule type" value="Genomic_DNA"/>
</dbReference>
<evidence type="ECO:0000313" key="8">
    <source>
        <dbReference type="Proteomes" id="UP000449092"/>
    </source>
</evidence>
<dbReference type="SUPFAM" id="SSF141091">
    <property type="entry name" value="L21p-like"/>
    <property type="match status" value="1"/>
</dbReference>
<evidence type="ECO:0000256" key="1">
    <source>
        <dbReference type="ARBA" id="ARBA00008563"/>
    </source>
</evidence>
<dbReference type="PANTHER" id="PTHR21349:SF0">
    <property type="entry name" value="LARGE RIBOSOMAL SUBUNIT PROTEIN BL21M"/>
    <property type="match status" value="1"/>
</dbReference>
<dbReference type="GO" id="GO:0005840">
    <property type="term" value="C:ribosome"/>
    <property type="evidence" value="ECO:0007669"/>
    <property type="project" value="UniProtKB-KW"/>
</dbReference>
<evidence type="ECO:0000256" key="3">
    <source>
        <dbReference type="ARBA" id="ARBA00023274"/>
    </source>
</evidence>
<keyword evidence="4 5" id="KW-0694">RNA-binding</keyword>
<sequence>MKAVIKTGGKQYLVEKGDKIRVEKMIGEAGDVVRFDTVLLTDDGKATTIGTPLVKGAVVTGSIVEQYKEEKKIIYKMKRRKRYRVKKGHRQPKTFVEIQDVALKGKKEKEQPVAKETKPKKEKQAGKE</sequence>
<dbReference type="InterPro" id="IPR001787">
    <property type="entry name" value="Ribosomal_bL21"/>
</dbReference>
<keyword evidence="4 5" id="KW-0699">rRNA-binding</keyword>
<dbReference type="Proteomes" id="UP000449092">
    <property type="component" value="Unassembled WGS sequence"/>
</dbReference>
<reference evidence="7 8" key="1">
    <citation type="submission" date="2019-09" db="EMBL/GenBank/DDBJ databases">
        <title>Characterisation of the sponge microbiome using genome-centric metagenomics.</title>
        <authorList>
            <person name="Engelberts J.P."/>
            <person name="Robbins S.J."/>
            <person name="De Goeij J.M."/>
            <person name="Aranda M."/>
            <person name="Bell S.C."/>
            <person name="Webster N.S."/>
        </authorList>
    </citation>
    <scope>NUCLEOTIDE SEQUENCE [LARGE SCALE GENOMIC DNA]</scope>
    <source>
        <strain evidence="7">SB0662_bin_43</strain>
    </source>
</reference>
<comment type="function">
    <text evidence="4 5">This protein binds to 23S rRNA in the presence of protein L20.</text>
</comment>
<evidence type="ECO:0000256" key="5">
    <source>
        <dbReference type="RuleBase" id="RU000562"/>
    </source>
</evidence>
<proteinExistence type="inferred from homology"/>
<feature type="region of interest" description="Disordered" evidence="6">
    <location>
        <begin position="106"/>
        <end position="128"/>
    </location>
</feature>
<protein>
    <recommendedName>
        <fullName evidence="4">Large ribosomal subunit protein bL21</fullName>
    </recommendedName>
</protein>
<dbReference type="AlphaFoldDB" id="A0A845D8Y4"/>